<evidence type="ECO:0000313" key="3">
    <source>
        <dbReference type="EMBL" id="SVD67604.1"/>
    </source>
</evidence>
<dbReference type="AlphaFoldDB" id="A0A382X9P8"/>
<feature type="transmembrane region" description="Helical" evidence="2">
    <location>
        <begin position="38"/>
        <end position="62"/>
    </location>
</feature>
<evidence type="ECO:0000256" key="1">
    <source>
        <dbReference type="SAM" id="MobiDB-lite"/>
    </source>
</evidence>
<gene>
    <name evidence="3" type="ORF">METZ01_LOCUS420458</name>
</gene>
<protein>
    <submittedName>
        <fullName evidence="3">Uncharacterized protein</fullName>
    </submittedName>
</protein>
<feature type="transmembrane region" description="Helical" evidence="2">
    <location>
        <begin position="6"/>
        <end position="26"/>
    </location>
</feature>
<sequence length="177" mass="19680">MTIGLVFLLFLPIGIPVSLIIIPFLAGRTGARKLPKNWHSTFIITVGGGCSLGLVFVIYSLLSLSLGPALKIGIAEPTIFGILITLIWGSFLIGVRNSDGVKTDLQINAEEWDKIEEMEMVNEEIAIPKETKAKKNNIMETTPKKDIKDRLADIKTEHSKNKKRNARVKAESKKRRK</sequence>
<keyword evidence="2" id="KW-0472">Membrane</keyword>
<reference evidence="3" key="1">
    <citation type="submission" date="2018-05" db="EMBL/GenBank/DDBJ databases">
        <authorList>
            <person name="Lanie J.A."/>
            <person name="Ng W.-L."/>
            <person name="Kazmierczak K.M."/>
            <person name="Andrzejewski T.M."/>
            <person name="Davidsen T.M."/>
            <person name="Wayne K.J."/>
            <person name="Tettelin H."/>
            <person name="Glass J.I."/>
            <person name="Rusch D."/>
            <person name="Podicherti R."/>
            <person name="Tsui H.-C.T."/>
            <person name="Winkler M.E."/>
        </authorList>
    </citation>
    <scope>NUCLEOTIDE SEQUENCE</scope>
</reference>
<feature type="region of interest" description="Disordered" evidence="1">
    <location>
        <begin position="132"/>
        <end position="177"/>
    </location>
</feature>
<proteinExistence type="predicted"/>
<feature type="compositionally biased region" description="Basic residues" evidence="1">
    <location>
        <begin position="160"/>
        <end position="177"/>
    </location>
</feature>
<keyword evidence="2" id="KW-1133">Transmembrane helix</keyword>
<feature type="compositionally biased region" description="Basic and acidic residues" evidence="1">
    <location>
        <begin position="142"/>
        <end position="159"/>
    </location>
</feature>
<feature type="transmembrane region" description="Helical" evidence="2">
    <location>
        <begin position="74"/>
        <end position="95"/>
    </location>
</feature>
<keyword evidence="2" id="KW-0812">Transmembrane</keyword>
<accession>A0A382X9P8</accession>
<name>A0A382X9P8_9ZZZZ</name>
<dbReference type="EMBL" id="UINC01165930">
    <property type="protein sequence ID" value="SVD67604.1"/>
    <property type="molecule type" value="Genomic_DNA"/>
</dbReference>
<evidence type="ECO:0000256" key="2">
    <source>
        <dbReference type="SAM" id="Phobius"/>
    </source>
</evidence>
<organism evidence="3">
    <name type="scientific">marine metagenome</name>
    <dbReference type="NCBI Taxonomy" id="408172"/>
    <lineage>
        <taxon>unclassified sequences</taxon>
        <taxon>metagenomes</taxon>
        <taxon>ecological metagenomes</taxon>
    </lineage>
</organism>